<proteinExistence type="predicted"/>
<dbReference type="EMBL" id="PP728732">
    <property type="protein sequence ID" value="XCH56251.1"/>
    <property type="molecule type" value="Genomic_DNA"/>
</dbReference>
<name>A0AAU8H4W9_9VIRU</name>
<reference evidence="1" key="1">
    <citation type="submission" date="2024-04" db="EMBL/GenBank/DDBJ databases">
        <authorList>
            <person name="He B."/>
            <person name="Yi L."/>
            <person name="Yan G."/>
            <person name="Tu C."/>
        </authorList>
    </citation>
    <scope>NUCLEOTIDE SEQUENCE</scope>
    <source>
        <strain evidence="1">XJ21C/CHN/2016</strain>
    </source>
</reference>
<protein>
    <submittedName>
        <fullName evidence="1">Cap</fullName>
    </submittedName>
</protein>
<organism evidence="1">
    <name type="scientific">CRESS DNA virus</name>
    <dbReference type="NCBI Taxonomy" id="3138951"/>
    <lineage>
        <taxon>Viruses</taxon>
    </lineage>
</organism>
<evidence type="ECO:0000313" key="1">
    <source>
        <dbReference type="EMBL" id="XCH56251.1"/>
    </source>
</evidence>
<accession>A0AAU8H4W9</accession>
<sequence>MTDTMIRGGRELHLRRKRFSTPWRKRATYRSTMYYGTMRSRARGNILASTRGTDTAESVIQGMLNVPITVKTTTSSTFSNGNVVALPVWQLMFNSEYWPKMKDLWEEVKITGVECKLLGNSAASTVLASGLSSVGVLVAVDRNGVNGALTPPGFKESDAAGTKRGAYMMYLDGTTSSNVNNALAYGTCRTKNWSPGNAFYQYISCYPSSMSEKDPWLNCDDGMANLAVLHTGDPRVTYELGYPNGMTIAAQNKYEGSNGTYRSFGFDPVLLIGVYNVPMVAGSTDGANQTFTFSLEFKIATCWRGPRGQKNDISENVRAEPPSGTPTALVLNYTSNTPEGGDVHNGLFNEVTVNVDVPNGEEIAEVLTQTFTEDTLTGTPWIKKGLYDEVRIFVKTKKVMKYCAVAGSGRKLDMILDCEKVSPGGNVEVDGTGGWVLYYYLDAEKNKWRLEFLVNTASDSLNIPVDHTGYVIKGRDPTMTSGSLAHISFYTEDNTEAESYLTLWDRANVDSDFSYTQISDEVMGFDHI</sequence>